<evidence type="ECO:0000256" key="2">
    <source>
        <dbReference type="ARBA" id="ARBA00009292"/>
    </source>
</evidence>
<dbReference type="Gene3D" id="1.10.645.10">
    <property type="entry name" value="Cytochrome-c3 Hydrogenase, chain B"/>
    <property type="match status" value="1"/>
</dbReference>
<dbReference type="EMBL" id="LAZR01002293">
    <property type="protein sequence ID" value="KKN31913.1"/>
    <property type="molecule type" value="Genomic_DNA"/>
</dbReference>
<dbReference type="AlphaFoldDB" id="A0A0F9SRY0"/>
<dbReference type="GO" id="GO:0016151">
    <property type="term" value="F:nickel cation binding"/>
    <property type="evidence" value="ECO:0007669"/>
    <property type="project" value="InterPro"/>
</dbReference>
<organism evidence="6">
    <name type="scientific">marine sediment metagenome</name>
    <dbReference type="NCBI Taxonomy" id="412755"/>
    <lineage>
        <taxon>unclassified sequences</taxon>
        <taxon>metagenomes</taxon>
        <taxon>ecological metagenomes</taxon>
    </lineage>
</organism>
<dbReference type="InterPro" id="IPR029014">
    <property type="entry name" value="NiFe-Hase_large"/>
</dbReference>
<evidence type="ECO:0000256" key="1">
    <source>
        <dbReference type="ARBA" id="ARBA00001967"/>
    </source>
</evidence>
<dbReference type="InterPro" id="IPR001501">
    <property type="entry name" value="Ni-dep_hyd_lsu"/>
</dbReference>
<evidence type="ECO:0000256" key="5">
    <source>
        <dbReference type="ARBA" id="ARBA00023002"/>
    </source>
</evidence>
<comment type="similarity">
    <text evidence="2">Belongs to the [NiFe]/[NiFeSe] hydrogenase large subunit family.</text>
</comment>
<keyword evidence="5" id="KW-0560">Oxidoreductase</keyword>
<keyword evidence="4" id="KW-0479">Metal-binding</keyword>
<dbReference type="GO" id="GO:0016491">
    <property type="term" value="F:oxidoreductase activity"/>
    <property type="evidence" value="ECO:0007669"/>
    <property type="project" value="UniProtKB-KW"/>
</dbReference>
<keyword evidence="3" id="KW-0533">Nickel</keyword>
<dbReference type="PANTHER" id="PTHR43600">
    <property type="entry name" value="COENZYME F420 HYDROGENASE, SUBUNIT ALPHA"/>
    <property type="match status" value="1"/>
</dbReference>
<evidence type="ECO:0000256" key="3">
    <source>
        <dbReference type="ARBA" id="ARBA00022596"/>
    </source>
</evidence>
<sequence>MGKTLTIQPVTRIEGHAKITIKLDDAGNVSDTQVNVIELRGFEKFCIGKPVEEMPRITTRICGVCPWSHHNASAKATDAVFGVDPPPAGKKLRELCNSIAFMEEHILHFYFLAGADFILGPDADYSVRNVIGIIAAAPDIAKRVVKVRHMAARMLEMIAGKAIHPAAAVPGGFSRPLLESERKELRQMADECLELAKFSMSFAKESIFPKYLDVVKSLGVINTGFLGTVKEDGSMDLYDGKLRMMSADGSYEDFKCEDYTDYISEHVEPWTYLKFPYMKKAGEFSMDLDNPKGIYRTNTLARINVCDKIDTPLAQAELEEFREKFGRPAQQTLLYHWARLIELLHNAENTIRLLDDPEITSTDIRKKVEVRAARGIGCVEAPRGTLIHDYETDENGLITNVNLIVGTTHNNAPINMSVKSAAMDLIKDGKYDQGILNKIEMMIRAHDPCLSCATHRLDGKIGVKIDIVDPEGNTLATFSN</sequence>
<dbReference type="PANTHER" id="PTHR43600:SF2">
    <property type="entry name" value="F420-NON-REDUCING HYDROGENASE VHU SUBUNIT A"/>
    <property type="match status" value="1"/>
</dbReference>
<comment type="cofactor">
    <cofactor evidence="1">
        <name>Ni(2+)</name>
        <dbReference type="ChEBI" id="CHEBI:49786"/>
    </cofactor>
</comment>
<name>A0A0F9SRY0_9ZZZZ</name>
<dbReference type="SUPFAM" id="SSF56762">
    <property type="entry name" value="HydB/Nqo4-like"/>
    <property type="match status" value="1"/>
</dbReference>
<proteinExistence type="inferred from homology"/>
<evidence type="ECO:0000313" key="6">
    <source>
        <dbReference type="EMBL" id="KKN31913.1"/>
    </source>
</evidence>
<evidence type="ECO:0000256" key="4">
    <source>
        <dbReference type="ARBA" id="ARBA00022723"/>
    </source>
</evidence>
<protein>
    <submittedName>
        <fullName evidence="6">Uncharacterized protein</fullName>
    </submittedName>
</protein>
<dbReference type="Pfam" id="PF00374">
    <property type="entry name" value="NiFeSe_Hases"/>
    <property type="match status" value="2"/>
</dbReference>
<gene>
    <name evidence="6" type="ORF">LCGC14_0819140</name>
</gene>
<reference evidence="6" key="1">
    <citation type="journal article" date="2015" name="Nature">
        <title>Complex archaea that bridge the gap between prokaryotes and eukaryotes.</title>
        <authorList>
            <person name="Spang A."/>
            <person name="Saw J.H."/>
            <person name="Jorgensen S.L."/>
            <person name="Zaremba-Niedzwiedzka K."/>
            <person name="Martijn J."/>
            <person name="Lind A.E."/>
            <person name="van Eijk R."/>
            <person name="Schleper C."/>
            <person name="Guy L."/>
            <person name="Ettema T.J."/>
        </authorList>
    </citation>
    <scope>NUCLEOTIDE SEQUENCE</scope>
</reference>
<comment type="caution">
    <text evidence="6">The sequence shown here is derived from an EMBL/GenBank/DDBJ whole genome shotgun (WGS) entry which is preliminary data.</text>
</comment>
<accession>A0A0F9SRY0</accession>